<feature type="compositionally biased region" description="Basic and acidic residues" evidence="14">
    <location>
        <begin position="16"/>
        <end position="37"/>
    </location>
</feature>
<dbReference type="SUPFAM" id="SSF51064">
    <property type="entry name" value="Head domain of nucleotide exchange factor GrpE"/>
    <property type="match status" value="1"/>
</dbReference>
<dbReference type="EMBL" id="QFCR01000037">
    <property type="protein sequence ID" value="TNK89811.1"/>
    <property type="molecule type" value="Genomic_DNA"/>
</dbReference>
<comment type="similarity">
    <text evidence="2 10 12">Belongs to the GrpE family.</text>
</comment>
<evidence type="ECO:0000256" key="6">
    <source>
        <dbReference type="ARBA" id="ARBA00023186"/>
    </source>
</evidence>
<evidence type="ECO:0000256" key="7">
    <source>
        <dbReference type="ARBA" id="ARBA00053401"/>
    </source>
</evidence>
<evidence type="ECO:0000256" key="9">
    <source>
        <dbReference type="ARBA" id="ARBA00076414"/>
    </source>
</evidence>
<evidence type="ECO:0000256" key="11">
    <source>
        <dbReference type="RuleBase" id="RU000639"/>
    </source>
</evidence>
<dbReference type="Gene3D" id="2.30.22.10">
    <property type="entry name" value="Head domain of nucleotide exchange factor GrpE"/>
    <property type="match status" value="1"/>
</dbReference>
<comment type="function">
    <text evidence="7 10 11">Participates actively in the response to hyperosmotic and heat shock by preventing the aggregation of stress-denatured proteins, in association with DnaK and GrpE. It is the nucleotide exchange factor for DnaK and may function as a thermosensor. Unfolded proteins bind initially to DnaJ; upon interaction with the DnaJ-bound protein, DnaK hydrolyzes its bound ATP, resulting in the formation of a stable complex. GrpE releases ADP from DnaK; ATP binding to DnaK triggers the release of the substrate protein, thus completing the reaction cycle. Several rounds of ATP-dependent interactions between DnaJ, DnaK and GrpE are required for fully efficient folding.</text>
</comment>
<proteinExistence type="inferred from homology"/>
<dbReference type="GO" id="GO:0005737">
    <property type="term" value="C:cytoplasm"/>
    <property type="evidence" value="ECO:0007669"/>
    <property type="project" value="UniProtKB-SubCell"/>
</dbReference>
<keyword evidence="4 10" id="KW-0963">Cytoplasm</keyword>
<dbReference type="PANTHER" id="PTHR21237:SF23">
    <property type="entry name" value="GRPE PROTEIN HOMOLOG, MITOCHONDRIAL"/>
    <property type="match status" value="1"/>
</dbReference>
<feature type="coiled-coil region" evidence="13">
    <location>
        <begin position="39"/>
        <end position="80"/>
    </location>
</feature>
<dbReference type="PANTHER" id="PTHR21237">
    <property type="entry name" value="GRPE PROTEIN"/>
    <property type="match status" value="1"/>
</dbReference>
<dbReference type="NCBIfam" id="NF010759">
    <property type="entry name" value="PRK14162.1"/>
    <property type="match status" value="1"/>
</dbReference>
<evidence type="ECO:0000256" key="13">
    <source>
        <dbReference type="SAM" id="Coils"/>
    </source>
</evidence>
<comment type="caution">
    <text evidence="15">The sequence shown here is derived from an EMBL/GenBank/DDBJ whole genome shotgun (WGS) entry which is preliminary data.</text>
</comment>
<evidence type="ECO:0000256" key="4">
    <source>
        <dbReference type="ARBA" id="ARBA00022490"/>
    </source>
</evidence>
<accession>A0A5C4TJ52</accession>
<evidence type="ECO:0000313" key="15">
    <source>
        <dbReference type="EMBL" id="TNK89811.1"/>
    </source>
</evidence>
<sequence>MIVVMISKGGLNMSKKKAEDKQPIIKDEAVEEPKSDPKVDALSAKIAELQQQLDDSQNDYLRAQAEIQNMQKRSQKEQSALAKYGAQKLAKEVVPVMDDLKRALQVQVDNDSGQQLKTGIEMVYKHLEKALNDNDIKEIDADGVAFDPELHQAVQTVPADDDHPADTVVQVLQSGYKLADRVLRPAMVVVAQ</sequence>
<evidence type="ECO:0000256" key="3">
    <source>
        <dbReference type="ARBA" id="ARBA00011738"/>
    </source>
</evidence>
<evidence type="ECO:0000256" key="10">
    <source>
        <dbReference type="HAMAP-Rule" id="MF_01151"/>
    </source>
</evidence>
<organism evidence="15 16">
    <name type="scientific">Fructilactobacillus sanfranciscensis</name>
    <name type="common">Lactobacillus sanfranciscensis</name>
    <dbReference type="NCBI Taxonomy" id="1625"/>
    <lineage>
        <taxon>Bacteria</taxon>
        <taxon>Bacillati</taxon>
        <taxon>Bacillota</taxon>
        <taxon>Bacilli</taxon>
        <taxon>Lactobacillales</taxon>
        <taxon>Lactobacillaceae</taxon>
        <taxon>Fructilactobacillus</taxon>
    </lineage>
</organism>
<reference evidence="15 16" key="1">
    <citation type="submission" date="2018-05" db="EMBL/GenBank/DDBJ databases">
        <title>Lactobacillus sanfranciscensis Ah4 draft denome sequence.</title>
        <authorList>
            <person name="Zhang G."/>
        </authorList>
    </citation>
    <scope>NUCLEOTIDE SEQUENCE [LARGE SCALE GENOMIC DNA]</scope>
    <source>
        <strain evidence="15 16">Ah4</strain>
    </source>
</reference>
<keyword evidence="6 10" id="KW-0143">Chaperone</keyword>
<keyword evidence="13" id="KW-0175">Coiled coil</keyword>
<evidence type="ECO:0000256" key="2">
    <source>
        <dbReference type="ARBA" id="ARBA00009054"/>
    </source>
</evidence>
<dbReference type="SUPFAM" id="SSF58014">
    <property type="entry name" value="Coiled-coil domain of nucleotide exchange factor GrpE"/>
    <property type="match status" value="1"/>
</dbReference>
<dbReference type="Proteomes" id="UP000313312">
    <property type="component" value="Unassembled WGS sequence"/>
</dbReference>
<dbReference type="PRINTS" id="PR00773">
    <property type="entry name" value="GRPEPROTEIN"/>
</dbReference>
<keyword evidence="5 10" id="KW-0346">Stress response</keyword>
<dbReference type="FunFam" id="2.30.22.10:FF:000001">
    <property type="entry name" value="Protein GrpE"/>
    <property type="match status" value="1"/>
</dbReference>
<dbReference type="InterPro" id="IPR000740">
    <property type="entry name" value="GrpE"/>
</dbReference>
<gene>
    <name evidence="10" type="primary">grpE</name>
    <name evidence="15" type="ORF">DID87_06795</name>
</gene>
<comment type="subcellular location">
    <subcellularLocation>
        <location evidence="1 10">Cytoplasm</location>
    </subcellularLocation>
</comment>
<dbReference type="GO" id="GO:0042803">
    <property type="term" value="F:protein homodimerization activity"/>
    <property type="evidence" value="ECO:0007669"/>
    <property type="project" value="InterPro"/>
</dbReference>
<comment type="subunit">
    <text evidence="3 10">Homodimer.</text>
</comment>
<dbReference type="GO" id="GO:0051082">
    <property type="term" value="F:unfolded protein binding"/>
    <property type="evidence" value="ECO:0007669"/>
    <property type="project" value="TreeGrafter"/>
</dbReference>
<feature type="region of interest" description="Disordered" evidence="14">
    <location>
        <begin position="12"/>
        <end position="37"/>
    </location>
</feature>
<dbReference type="HAMAP" id="MF_01151">
    <property type="entry name" value="GrpE"/>
    <property type="match status" value="1"/>
</dbReference>
<dbReference type="NCBIfam" id="NF010738">
    <property type="entry name" value="PRK14140.1"/>
    <property type="match status" value="1"/>
</dbReference>
<evidence type="ECO:0000256" key="8">
    <source>
        <dbReference type="ARBA" id="ARBA00072274"/>
    </source>
</evidence>
<dbReference type="InterPro" id="IPR009012">
    <property type="entry name" value="GrpE_head"/>
</dbReference>
<dbReference type="GO" id="GO:0006457">
    <property type="term" value="P:protein folding"/>
    <property type="evidence" value="ECO:0007669"/>
    <property type="project" value="InterPro"/>
</dbReference>
<evidence type="ECO:0000256" key="14">
    <source>
        <dbReference type="SAM" id="MobiDB-lite"/>
    </source>
</evidence>
<name>A0A5C4TJ52_FRUSA</name>
<dbReference type="GO" id="GO:0000774">
    <property type="term" value="F:adenyl-nucleotide exchange factor activity"/>
    <property type="evidence" value="ECO:0007669"/>
    <property type="project" value="InterPro"/>
</dbReference>
<dbReference type="Pfam" id="PF01025">
    <property type="entry name" value="GrpE"/>
    <property type="match status" value="1"/>
</dbReference>
<evidence type="ECO:0000256" key="12">
    <source>
        <dbReference type="RuleBase" id="RU004478"/>
    </source>
</evidence>
<evidence type="ECO:0000256" key="5">
    <source>
        <dbReference type="ARBA" id="ARBA00023016"/>
    </source>
</evidence>
<evidence type="ECO:0000313" key="16">
    <source>
        <dbReference type="Proteomes" id="UP000313312"/>
    </source>
</evidence>
<dbReference type="InterPro" id="IPR013805">
    <property type="entry name" value="GrpE_CC"/>
</dbReference>
<dbReference type="GO" id="GO:0051087">
    <property type="term" value="F:protein-folding chaperone binding"/>
    <property type="evidence" value="ECO:0007669"/>
    <property type="project" value="InterPro"/>
</dbReference>
<dbReference type="AlphaFoldDB" id="A0A5C4TJ52"/>
<dbReference type="PROSITE" id="PS01071">
    <property type="entry name" value="GRPE"/>
    <property type="match status" value="1"/>
</dbReference>
<dbReference type="CDD" id="cd00446">
    <property type="entry name" value="GrpE"/>
    <property type="match status" value="1"/>
</dbReference>
<protein>
    <recommendedName>
        <fullName evidence="8 10">Protein GrpE</fullName>
    </recommendedName>
    <alternativeName>
        <fullName evidence="9 10">HSP-70 cofactor</fullName>
    </alternativeName>
</protein>
<evidence type="ECO:0000256" key="1">
    <source>
        <dbReference type="ARBA" id="ARBA00004496"/>
    </source>
</evidence>
<dbReference type="Gene3D" id="3.90.20.20">
    <property type="match status" value="1"/>
</dbReference>